<protein>
    <submittedName>
        <fullName evidence="3">Oligopeptide transport system substrate-binding protein</fullName>
    </submittedName>
</protein>
<proteinExistence type="predicted"/>
<dbReference type="GO" id="GO:1904680">
    <property type="term" value="F:peptide transmembrane transporter activity"/>
    <property type="evidence" value="ECO:0007669"/>
    <property type="project" value="TreeGrafter"/>
</dbReference>
<feature type="chain" id="PRO_5020496443" evidence="1">
    <location>
        <begin position="21"/>
        <end position="495"/>
    </location>
</feature>
<dbReference type="OrthoDB" id="9046151at2"/>
<feature type="signal peptide" evidence="1">
    <location>
        <begin position="1"/>
        <end position="20"/>
    </location>
</feature>
<accession>A0A4Q7ZMW5</accession>
<comment type="caution">
    <text evidence="3">The sequence shown here is derived from an EMBL/GenBank/DDBJ whole genome shotgun (WGS) entry which is preliminary data.</text>
</comment>
<dbReference type="Proteomes" id="UP000292564">
    <property type="component" value="Unassembled WGS sequence"/>
</dbReference>
<evidence type="ECO:0000313" key="4">
    <source>
        <dbReference type="Proteomes" id="UP000292564"/>
    </source>
</evidence>
<organism evidence="3 4">
    <name type="scientific">Krasilnikovia cinnamomea</name>
    <dbReference type="NCBI Taxonomy" id="349313"/>
    <lineage>
        <taxon>Bacteria</taxon>
        <taxon>Bacillati</taxon>
        <taxon>Actinomycetota</taxon>
        <taxon>Actinomycetes</taxon>
        <taxon>Micromonosporales</taxon>
        <taxon>Micromonosporaceae</taxon>
        <taxon>Krasilnikovia</taxon>
    </lineage>
</organism>
<dbReference type="Gene3D" id="3.40.190.10">
    <property type="entry name" value="Periplasmic binding protein-like II"/>
    <property type="match status" value="1"/>
</dbReference>
<keyword evidence="1" id="KW-0732">Signal</keyword>
<evidence type="ECO:0000256" key="1">
    <source>
        <dbReference type="SAM" id="SignalP"/>
    </source>
</evidence>
<reference evidence="3 4" key="1">
    <citation type="submission" date="2019-02" db="EMBL/GenBank/DDBJ databases">
        <title>Sequencing the genomes of 1000 actinobacteria strains.</title>
        <authorList>
            <person name="Klenk H.-P."/>
        </authorList>
    </citation>
    <scope>NUCLEOTIDE SEQUENCE [LARGE SCALE GENOMIC DNA]</scope>
    <source>
        <strain evidence="3 4">DSM 45162</strain>
    </source>
</reference>
<dbReference type="PANTHER" id="PTHR30290">
    <property type="entry name" value="PERIPLASMIC BINDING COMPONENT OF ABC TRANSPORTER"/>
    <property type="match status" value="1"/>
</dbReference>
<dbReference type="InterPro" id="IPR000914">
    <property type="entry name" value="SBP_5_dom"/>
</dbReference>
<dbReference type="Gene3D" id="3.10.105.10">
    <property type="entry name" value="Dipeptide-binding Protein, Domain 3"/>
    <property type="match status" value="1"/>
</dbReference>
<dbReference type="GO" id="GO:0042597">
    <property type="term" value="C:periplasmic space"/>
    <property type="evidence" value="ECO:0007669"/>
    <property type="project" value="UniProtKB-ARBA"/>
</dbReference>
<dbReference type="RefSeq" id="WP_130510982.1">
    <property type="nucleotide sequence ID" value="NZ_SHKY01000001.1"/>
</dbReference>
<evidence type="ECO:0000259" key="2">
    <source>
        <dbReference type="Pfam" id="PF00496"/>
    </source>
</evidence>
<dbReference type="CDD" id="cd00995">
    <property type="entry name" value="PBP2_NikA_DppA_OppA_like"/>
    <property type="match status" value="1"/>
</dbReference>
<evidence type="ECO:0000313" key="3">
    <source>
        <dbReference type="EMBL" id="RZU52357.1"/>
    </source>
</evidence>
<dbReference type="SUPFAM" id="SSF53850">
    <property type="entry name" value="Periplasmic binding protein-like II"/>
    <property type="match status" value="1"/>
</dbReference>
<dbReference type="InterPro" id="IPR030678">
    <property type="entry name" value="Peptide/Ni-bd"/>
</dbReference>
<dbReference type="PANTHER" id="PTHR30290:SF83">
    <property type="entry name" value="ABC TRANSPORTER SUBSTRATE-BINDING PROTEIN"/>
    <property type="match status" value="1"/>
</dbReference>
<dbReference type="InterPro" id="IPR039424">
    <property type="entry name" value="SBP_5"/>
</dbReference>
<sequence>MRTTLVIAATVAALAVTATATYGLTRDDPSKLTVGLGEPATLLPGLVDDPAGRLVLSALWTPLTEVEASGRPVPRLAASVTSADQRVWTIRLRPGWRFHDGTPVTARAVAGTWQATLAQGWRGAGLLTDTLRVRGGRPGHADIPGLRVTGEDTVEVTLEAPFAELPLALSAPELQPLPESVLSTRDWAGFAARPVGTGPYRLDGAWRPGHGATLRRFAGYAGPRPTADRIDLRVLDPATQYAQVSSGDLDLATDLPPDRHAAFGTAFGARHGAWPLGAVTYLGFARTDRRFADPGVRHAVSLAIDRAGLAAGPLGHQVSPSTALVPPGIPGARSGACRACQHDETAARATLAGLGGAPAGAVRLWYQPSQAGWVAALADQLGRALHLSVLPSPLTGGTPADGMFLVDQTVMYPSAYPALLPLVGRELPEVRRLATAAASRSDPTERLRGYRLAENVALRDLPLVPLWSRHGHAVWSSRVTALPTDLYGPRLDQLR</sequence>
<gene>
    <name evidence="3" type="ORF">EV385_4215</name>
</gene>
<feature type="domain" description="Solute-binding protein family 5" evidence="2">
    <location>
        <begin position="72"/>
        <end position="353"/>
    </location>
</feature>
<dbReference type="EMBL" id="SHKY01000001">
    <property type="protein sequence ID" value="RZU52357.1"/>
    <property type="molecule type" value="Genomic_DNA"/>
</dbReference>
<dbReference type="GO" id="GO:0015833">
    <property type="term" value="P:peptide transport"/>
    <property type="evidence" value="ECO:0007669"/>
    <property type="project" value="TreeGrafter"/>
</dbReference>
<dbReference type="Pfam" id="PF00496">
    <property type="entry name" value="SBP_bac_5"/>
    <property type="match status" value="1"/>
</dbReference>
<dbReference type="GO" id="GO:0043190">
    <property type="term" value="C:ATP-binding cassette (ABC) transporter complex"/>
    <property type="evidence" value="ECO:0007669"/>
    <property type="project" value="InterPro"/>
</dbReference>
<name>A0A4Q7ZMW5_9ACTN</name>
<dbReference type="PIRSF" id="PIRSF002741">
    <property type="entry name" value="MppA"/>
    <property type="match status" value="1"/>
</dbReference>
<keyword evidence="4" id="KW-1185">Reference proteome</keyword>
<dbReference type="AlphaFoldDB" id="A0A4Q7ZMW5"/>